<evidence type="ECO:0000313" key="1">
    <source>
        <dbReference type="EMBL" id="KOR89175.1"/>
    </source>
</evidence>
<dbReference type="Proteomes" id="UP000036932">
    <property type="component" value="Unassembled WGS sequence"/>
</dbReference>
<dbReference type="AlphaFoldDB" id="A0A0M1P4D6"/>
<name>A0A0M1P4D6_9BACL</name>
<dbReference type="PATRIC" id="fig|1705565.3.peg.3615"/>
<comment type="caution">
    <text evidence="1">The sequence shown here is derived from an EMBL/GenBank/DDBJ whole genome shotgun (WGS) entry which is preliminary data.</text>
</comment>
<gene>
    <name evidence="1" type="ORF">AM231_08370</name>
</gene>
<keyword evidence="2" id="KW-1185">Reference proteome</keyword>
<proteinExistence type="predicted"/>
<dbReference type="EMBL" id="LIUT01000001">
    <property type="protein sequence ID" value="KOR89175.1"/>
    <property type="molecule type" value="Genomic_DNA"/>
</dbReference>
<dbReference type="OrthoDB" id="2080764at2"/>
<dbReference type="RefSeq" id="WP_054402220.1">
    <property type="nucleotide sequence ID" value="NZ_LIUT01000001.1"/>
</dbReference>
<reference evidence="2" key="1">
    <citation type="submission" date="2015-08" db="EMBL/GenBank/DDBJ databases">
        <title>Genome sequencing project for genomic taxonomy and phylogenomics of Bacillus-like bacteria.</title>
        <authorList>
            <person name="Liu B."/>
            <person name="Wang J."/>
            <person name="Zhu Y."/>
            <person name="Liu G."/>
            <person name="Chen Q."/>
            <person name="Chen Z."/>
            <person name="Lan J."/>
            <person name="Che J."/>
            <person name="Ge C."/>
            <person name="Shi H."/>
            <person name="Pan Z."/>
            <person name="Liu X."/>
        </authorList>
    </citation>
    <scope>NUCLEOTIDE SEQUENCE [LARGE SCALE GENOMIC DNA]</scope>
    <source>
        <strain evidence="2">FJAT-22460</strain>
    </source>
</reference>
<protein>
    <submittedName>
        <fullName evidence="1">Uncharacterized protein</fullName>
    </submittedName>
</protein>
<accession>A0A0M1P4D6</accession>
<sequence>MSKKIDVYSDGSSYSQSLVKLVQELACSKCEITIHHIDEGQSMTPSIWMDGKQVDVTKYEVKKA</sequence>
<evidence type="ECO:0000313" key="2">
    <source>
        <dbReference type="Proteomes" id="UP000036932"/>
    </source>
</evidence>
<organism evidence="1 2">
    <name type="scientific">Paenibacillus solani</name>
    <dbReference type="NCBI Taxonomy" id="1705565"/>
    <lineage>
        <taxon>Bacteria</taxon>
        <taxon>Bacillati</taxon>
        <taxon>Bacillota</taxon>
        <taxon>Bacilli</taxon>
        <taxon>Bacillales</taxon>
        <taxon>Paenibacillaceae</taxon>
        <taxon>Paenibacillus</taxon>
    </lineage>
</organism>